<organism evidence="1 2">
    <name type="scientific">Giardia intestinalis</name>
    <name type="common">Giardia lamblia</name>
    <dbReference type="NCBI Taxonomy" id="5741"/>
    <lineage>
        <taxon>Eukaryota</taxon>
        <taxon>Metamonada</taxon>
        <taxon>Diplomonadida</taxon>
        <taxon>Hexamitidae</taxon>
        <taxon>Giardiinae</taxon>
        <taxon>Giardia</taxon>
    </lineage>
</organism>
<dbReference type="Gene3D" id="3.40.50.300">
    <property type="entry name" value="P-loop containing nucleotide triphosphate hydrolases"/>
    <property type="match status" value="2"/>
</dbReference>
<dbReference type="PANTHER" id="PTHR10887:SF341">
    <property type="entry name" value="NFX1-TYPE ZINC FINGER-CONTAINING PROTEIN 1"/>
    <property type="match status" value="1"/>
</dbReference>
<protein>
    <submittedName>
        <fullName evidence="1">Uncharacterized protein</fullName>
    </submittedName>
</protein>
<accession>V6TRJ2</accession>
<dbReference type="EMBL" id="AHHH01000141">
    <property type="protein sequence ID" value="ESU41184.1"/>
    <property type="molecule type" value="Genomic_DNA"/>
</dbReference>
<gene>
    <name evidence="1" type="ORF">GSB_154148</name>
</gene>
<dbReference type="VEuPathDB" id="GiardiaDB:GL50581_243"/>
<dbReference type="InterPro" id="IPR045055">
    <property type="entry name" value="DNA2/NAM7-like"/>
</dbReference>
<dbReference type="GO" id="GO:0031380">
    <property type="term" value="C:nuclear RNA-directed RNA polymerase complex"/>
    <property type="evidence" value="ECO:0007669"/>
    <property type="project" value="TreeGrafter"/>
</dbReference>
<dbReference type="VEuPathDB" id="GiardiaDB:DHA2_152862"/>
<dbReference type="VEuPathDB" id="GiardiaDB:GL50803_0016585"/>
<proteinExistence type="predicted"/>
<dbReference type="VEuPathDB" id="GiardiaDB:QR46_4054"/>
<dbReference type="GO" id="GO:0031048">
    <property type="term" value="P:regulatory ncRNA-mediated heterochromatin formation"/>
    <property type="evidence" value="ECO:0007669"/>
    <property type="project" value="TreeGrafter"/>
</dbReference>
<evidence type="ECO:0000313" key="1">
    <source>
        <dbReference type="EMBL" id="ESU41184.1"/>
    </source>
</evidence>
<evidence type="ECO:0000313" key="2">
    <source>
        <dbReference type="Proteomes" id="UP000018040"/>
    </source>
</evidence>
<dbReference type="InterPro" id="IPR027417">
    <property type="entry name" value="P-loop_NTPase"/>
</dbReference>
<reference evidence="2" key="1">
    <citation type="submission" date="2012-02" db="EMBL/GenBank/DDBJ databases">
        <title>Genome sequencing of Giardia lamblia Genotypes A2 and B isolates (DH and GS) and comparative analysis with the genomes of Genotypes A1 and E (WB and Pig).</title>
        <authorList>
            <person name="Adam R."/>
            <person name="Dahlstrom E."/>
            <person name="Martens C."/>
            <person name="Bruno D."/>
            <person name="Barbian K."/>
            <person name="Porcella S.F."/>
            <person name="Nash T."/>
        </authorList>
    </citation>
    <scope>NUCLEOTIDE SEQUENCE</scope>
    <source>
        <strain evidence="2">GS</strain>
    </source>
</reference>
<name>V6TRJ2_GIAIN</name>
<dbReference type="SUPFAM" id="SSF52540">
    <property type="entry name" value="P-loop containing nucleoside triphosphate hydrolases"/>
    <property type="match status" value="1"/>
</dbReference>
<reference evidence="1 2" key="2">
    <citation type="journal article" date="2013" name="Genome Biol. Evol.">
        <title>Genome sequencing of Giardia lamblia genotypes A2 and B isolates (DH and GS) and comparative analysis with the genomes of genotypes A1 and E (WB and Pig).</title>
        <authorList>
            <person name="Adam R.D."/>
            <person name="Dahlstrom E.W."/>
            <person name="Martens C.A."/>
            <person name="Bruno D.P."/>
            <person name="Barbian K.D."/>
            <person name="Ricklefs S.M."/>
            <person name="Hernandez M.M."/>
            <person name="Narla N.P."/>
            <person name="Patel R.B."/>
            <person name="Porcella S.F."/>
            <person name="Nash T.E."/>
        </authorList>
    </citation>
    <scope>NUCLEOTIDE SEQUENCE [LARGE SCALE GENOMIC DNA]</scope>
    <source>
        <strain evidence="1 2">GS</strain>
    </source>
</reference>
<comment type="caution">
    <text evidence="1">The sequence shown here is derived from an EMBL/GenBank/DDBJ whole genome shotgun (WGS) entry which is preliminary data.</text>
</comment>
<sequence>MAQAVKYPSMDTRMLLAYKWAMNGTGKDLNPSFLAALDAAFLHFAAPDIAILGRERFFPPLIPALGAFHDHVESAEAAPKPISGKAAYSDTYLWTELHSRMSASGASETIMQYLYPLLRQKELSDQSLYHITVAAYVCASVLLYEGLILGQFYYIANECMDGKAFLVIVNALELSLIPCRGHLHILDPCLSLLTRLLPYMPYCVGNEYSSRSLDLLRPRLRSGQPFLPANPSVSGTYFTVHELVDPTKQFKSSQLINLCLNILVDAHKDPLIISIPEGTTPSQNVQVRMLLMSCQFLLSALCVFEELQQLAIIDYIESILSFRLLKDYNSPRRGTVLLSLMFDLLKTIADTGRMSVGVRLFICEFIFTIVTCSFYHRLPCIQASFYGNDSVKHEKMKYFRNLMANKSQRDTSLSFQTLDECVNMMLHGVVLGNILHRYSTGTLFLYNTLLMPASNFGYLWVKSYHSLVEIYSAMTVDLLSDSSAFCNSRYGIRNLIFEDSGWLTLHVDKDAVVGRIKYGDNGRLEQYPFIYEVTLPGKILQAIYVARMCQVCNQSHDETDKITTVFRIQLVEAEFNTYMLRESYKVHLTDPNSLAFYISWTHPSVSLHIDAAQYITENLLSLYCRRFTSMSPNFNALALGRYNELKLPYRSCKCYGYAAIAGTDPSYIRGAMKSIYDALTTVYKTPVHLRLVPSSPTDQRTSLLIDTDQSGFSTTPCRIIITEPTLEVDMQSIPQKEFFTERTLRPSQFKALVYAVLSPLLLILGCPGSGKSTTLSLISKLLLLADGANSKWIKPSIDHAKEGAGPLSWHTFSSVYAGSIRSYTSCLDMLTDPHPGAQLFLVAHSNNAADQLVKYVLTADNWALHTIPFTVRIGERSSEPFVRNFMPLQYLVNIAIELDITGIDFAKLQDEITLHPSRAFSSLSKKILRHCEADVDSIPISPRQYALLRFILSDYMTYTNWLMNHATIVVGTISGVSSRIHFLQKQSDCFEGDPLDVRERGYRMVQDIVTATRHKTSKVPAALKAADRDLAMKMINYRCRKNPARHLIVEEAARLTEHEMTLLLLAAFDKLILIGDVLQLPPLIQDCRLAATAALDWSLFHRLCYSFREGIPIVTLEEQARSVPEIADLYRSLYETRLPQSCCIKGGLRDIPNIAFESYVDSVILSQFGGRCFFCPLISLDELSTQRSQIIELLESITGKAVHCSSAILQPSDSKISSPDVLNARNGCTSEQEKNAVIILLLRIIFGMIDNSSLPSYNDLLPYDPETNTYEVCISVALLSLYNSQKHCILSDPAVSTLQAICDNTTFTVRNDIHLKVYLNLDIETSDGYQGLEADVVFLSLAGPKGNEFRNNLCRSLVAVSRARRLFVCVGAADQYDNQIWRNIASAKSCLLKHQ</sequence>
<dbReference type="PANTHER" id="PTHR10887">
    <property type="entry name" value="DNA2/NAM7 HELICASE FAMILY"/>
    <property type="match status" value="1"/>
</dbReference>
<dbReference type="Proteomes" id="UP000018040">
    <property type="component" value="Unassembled WGS sequence"/>
</dbReference>
<dbReference type="OrthoDB" id="1879at2759"/>